<keyword evidence="2" id="KW-0732">Signal</keyword>
<dbReference type="Proteomes" id="UP000004931">
    <property type="component" value="Unassembled WGS sequence"/>
</dbReference>
<evidence type="ECO:0000313" key="4">
    <source>
        <dbReference type="Proteomes" id="UP000004931"/>
    </source>
</evidence>
<dbReference type="GO" id="GO:0006493">
    <property type="term" value="P:protein O-linked glycosylation"/>
    <property type="evidence" value="ECO:0007669"/>
    <property type="project" value="InterPro"/>
</dbReference>
<dbReference type="SMART" id="SM00028">
    <property type="entry name" value="TPR"/>
    <property type="match status" value="3"/>
</dbReference>
<dbReference type="eggNOG" id="COG0457">
    <property type="taxonomic scope" value="Bacteria"/>
</dbReference>
<name>A0YG45_9GAMM</name>
<dbReference type="PROSITE" id="PS50005">
    <property type="entry name" value="TPR"/>
    <property type="match status" value="2"/>
</dbReference>
<evidence type="ECO:0000313" key="3">
    <source>
        <dbReference type="EMBL" id="EAW30295.1"/>
    </source>
</evidence>
<dbReference type="InterPro" id="IPR019734">
    <property type="entry name" value="TPR_rpt"/>
</dbReference>
<reference evidence="3 4" key="1">
    <citation type="journal article" date="2010" name="J. Bacteriol.">
        <title>Genome sequence of the oligotrophic marine Gammaproteobacterium HTCC2143, isolated from the Oregon Coast.</title>
        <authorList>
            <person name="Oh H.M."/>
            <person name="Kang I."/>
            <person name="Ferriera S."/>
            <person name="Giovannoni S.J."/>
            <person name="Cho J.C."/>
        </authorList>
    </citation>
    <scope>NUCLEOTIDE SEQUENCE [LARGE SCALE GENOMIC DNA]</scope>
    <source>
        <strain evidence="3 4">HTCC2143</strain>
    </source>
</reference>
<dbReference type="OrthoDB" id="5801251at2"/>
<dbReference type="AlphaFoldDB" id="A0YG45"/>
<dbReference type="SUPFAM" id="SSF54001">
    <property type="entry name" value="Cysteine proteinases"/>
    <property type="match status" value="1"/>
</dbReference>
<organism evidence="3 4">
    <name type="scientific">marine gamma proteobacterium HTCC2143</name>
    <dbReference type="NCBI Taxonomy" id="247633"/>
    <lineage>
        <taxon>Bacteria</taxon>
        <taxon>Pseudomonadati</taxon>
        <taxon>Pseudomonadota</taxon>
        <taxon>Gammaproteobacteria</taxon>
        <taxon>Cellvibrionales</taxon>
        <taxon>Spongiibacteraceae</taxon>
        <taxon>BD1-7 clade</taxon>
    </lineage>
</organism>
<keyword evidence="1" id="KW-0802">TPR repeat</keyword>
<evidence type="ECO:0000256" key="2">
    <source>
        <dbReference type="SAM" id="SignalP"/>
    </source>
</evidence>
<dbReference type="PANTHER" id="PTHR44366">
    <property type="entry name" value="UDP-N-ACETYLGLUCOSAMINE--PEPTIDE N-ACETYLGLUCOSAMINYLTRANSFERASE 110 KDA SUBUNIT"/>
    <property type="match status" value="1"/>
</dbReference>
<gene>
    <name evidence="3" type="ORF">GP2143_02090</name>
</gene>
<dbReference type="SUPFAM" id="SSF48452">
    <property type="entry name" value="TPR-like"/>
    <property type="match status" value="1"/>
</dbReference>
<sequence>MEDFLKLLLCWVLFAVLPACANRPSTAIPIQQIPPLQLAGQIITANQVLAQQKPASTIALSSEITDYFDKFMVKGVDKKQGATLLRSLLLSPAFLDIEYVRSDNFTATDVFDFRSANCISFANLYIALARHYGMEADYQLIEKYPQWARDGNLVFMDIHVNASVKLNNSKRYIVDISQPDVNDQTQKKGKARLINDDVAAALFYSNLSVRAIADDNIAEAYKMLVWSLYQASDQAMFWSNLGPVYRANNQLEDAEKVYLLALQLDPQSYAAINNLAVLYREMGRTDDYQNYLAKTLSLRHKNPYFYFYLAYVSKEKGDYVQAIRHVRKAIKLKDDAQEFYDLLDLLSIQAGRLAINETN</sequence>
<proteinExistence type="predicted"/>
<accession>A0YG45</accession>
<dbReference type="STRING" id="247633.GP2143_02090"/>
<dbReference type="InterPro" id="IPR037919">
    <property type="entry name" value="OGT"/>
</dbReference>
<feature type="chain" id="PRO_5002631144" evidence="2">
    <location>
        <begin position="22"/>
        <end position="359"/>
    </location>
</feature>
<dbReference type="Pfam" id="PF13181">
    <property type="entry name" value="TPR_8"/>
    <property type="match status" value="1"/>
</dbReference>
<dbReference type="InterPro" id="IPR011990">
    <property type="entry name" value="TPR-like_helical_dom_sf"/>
</dbReference>
<evidence type="ECO:0000256" key="1">
    <source>
        <dbReference type="PROSITE-ProRule" id="PRU00339"/>
    </source>
</evidence>
<comment type="caution">
    <text evidence="3">The sequence shown here is derived from an EMBL/GenBank/DDBJ whole genome shotgun (WGS) entry which is preliminary data.</text>
</comment>
<dbReference type="GO" id="GO:0097363">
    <property type="term" value="F:protein O-acetylglucosaminyltransferase activity"/>
    <property type="evidence" value="ECO:0007669"/>
    <property type="project" value="TreeGrafter"/>
</dbReference>
<dbReference type="InterPro" id="IPR038765">
    <property type="entry name" value="Papain-like_cys_pep_sf"/>
</dbReference>
<feature type="signal peptide" evidence="2">
    <location>
        <begin position="1"/>
        <end position="21"/>
    </location>
</feature>
<dbReference type="PANTHER" id="PTHR44366:SF1">
    <property type="entry name" value="UDP-N-ACETYLGLUCOSAMINE--PEPTIDE N-ACETYLGLUCOSAMINYLTRANSFERASE 110 KDA SUBUNIT"/>
    <property type="match status" value="1"/>
</dbReference>
<dbReference type="Gene3D" id="1.25.40.10">
    <property type="entry name" value="Tetratricopeptide repeat domain"/>
    <property type="match status" value="1"/>
</dbReference>
<dbReference type="EMBL" id="AAVT01000009">
    <property type="protein sequence ID" value="EAW30295.1"/>
    <property type="molecule type" value="Genomic_DNA"/>
</dbReference>
<feature type="repeat" description="TPR" evidence="1">
    <location>
        <begin position="235"/>
        <end position="268"/>
    </location>
</feature>
<protein>
    <submittedName>
        <fullName evidence="3">TPR domain protein</fullName>
    </submittedName>
</protein>
<keyword evidence="4" id="KW-1185">Reference proteome</keyword>
<feature type="repeat" description="TPR" evidence="1">
    <location>
        <begin position="303"/>
        <end position="336"/>
    </location>
</feature>